<reference evidence="6 7" key="1">
    <citation type="journal article" date="2016" name="Nat. Commun.">
        <title>Thousands of microbial genomes shed light on interconnected biogeochemical processes in an aquifer system.</title>
        <authorList>
            <person name="Anantharaman K."/>
            <person name="Brown C.T."/>
            <person name="Hug L.A."/>
            <person name="Sharon I."/>
            <person name="Castelle C.J."/>
            <person name="Probst A.J."/>
            <person name="Thomas B.C."/>
            <person name="Singh A."/>
            <person name="Wilkins M.J."/>
            <person name="Karaoz U."/>
            <person name="Brodie E.L."/>
            <person name="Williams K.H."/>
            <person name="Hubbard S.S."/>
            <person name="Banfield J.F."/>
        </authorList>
    </citation>
    <scope>NUCLEOTIDE SEQUENCE [LARGE SCALE GENOMIC DNA]</scope>
</reference>
<feature type="region of interest" description="RNA binding; important for wobble base 34 recognition" evidence="4">
    <location>
        <begin position="290"/>
        <end position="294"/>
    </location>
</feature>
<dbReference type="GO" id="GO:0008479">
    <property type="term" value="F:tRNA-guanosine(34) queuine transglycosylase activity"/>
    <property type="evidence" value="ECO:0007669"/>
    <property type="project" value="UniProtKB-UniRule"/>
</dbReference>
<feature type="binding site" evidence="4">
    <location>
        <position position="371"/>
    </location>
    <ligand>
        <name>Zn(2+)</name>
        <dbReference type="ChEBI" id="CHEBI:29105"/>
    </ligand>
</feature>
<dbReference type="HAMAP" id="MF_00168">
    <property type="entry name" value="Q_tRNA_Tgt"/>
    <property type="match status" value="1"/>
</dbReference>
<evidence type="ECO:0000313" key="7">
    <source>
        <dbReference type="Proteomes" id="UP000179233"/>
    </source>
</evidence>
<feature type="binding site" evidence="4">
    <location>
        <position position="344"/>
    </location>
    <ligand>
        <name>Zn(2+)</name>
        <dbReference type="ChEBI" id="CHEBI:29105"/>
    </ligand>
</feature>
<dbReference type="Pfam" id="PF01702">
    <property type="entry name" value="TGT"/>
    <property type="match status" value="1"/>
</dbReference>
<dbReference type="NCBIfam" id="TIGR00430">
    <property type="entry name" value="Q_tRNA_tgt"/>
    <property type="match status" value="1"/>
</dbReference>
<evidence type="ECO:0000256" key="1">
    <source>
        <dbReference type="ARBA" id="ARBA00022676"/>
    </source>
</evidence>
<dbReference type="AlphaFoldDB" id="A0A1G1VSK5"/>
<comment type="catalytic activity">
    <reaction evidence="4">
        <text>7-aminomethyl-7-carbaguanine + guanosine(34) in tRNA = 7-aminomethyl-7-carbaguanosine(34) in tRNA + guanine</text>
        <dbReference type="Rhea" id="RHEA:24104"/>
        <dbReference type="Rhea" id="RHEA-COMP:10341"/>
        <dbReference type="Rhea" id="RHEA-COMP:10342"/>
        <dbReference type="ChEBI" id="CHEBI:16235"/>
        <dbReference type="ChEBI" id="CHEBI:58703"/>
        <dbReference type="ChEBI" id="CHEBI:74269"/>
        <dbReference type="ChEBI" id="CHEBI:82833"/>
        <dbReference type="EC" id="2.4.2.29"/>
    </reaction>
</comment>
<keyword evidence="4" id="KW-0479">Metal-binding</keyword>
<proteinExistence type="inferred from homology"/>
<keyword evidence="4" id="KW-0671">Queuosine biosynthesis</keyword>
<keyword evidence="2 4" id="KW-0808">Transferase</keyword>
<evidence type="ECO:0000259" key="5">
    <source>
        <dbReference type="Pfam" id="PF01702"/>
    </source>
</evidence>
<evidence type="ECO:0000256" key="2">
    <source>
        <dbReference type="ARBA" id="ARBA00022679"/>
    </source>
</evidence>
<accession>A0A1G1VSK5</accession>
<gene>
    <name evidence="4" type="primary">tgt</name>
    <name evidence="6" type="ORF">A2786_02180</name>
</gene>
<evidence type="ECO:0000313" key="6">
    <source>
        <dbReference type="EMBL" id="OGY18304.1"/>
    </source>
</evidence>
<keyword evidence="3 4" id="KW-0819">tRNA processing</keyword>
<feature type="active site" description="Nucleophile" evidence="4">
    <location>
        <position position="285"/>
    </location>
</feature>
<dbReference type="GO" id="GO:0046872">
    <property type="term" value="F:metal ion binding"/>
    <property type="evidence" value="ECO:0007669"/>
    <property type="project" value="UniProtKB-KW"/>
</dbReference>
<dbReference type="InterPro" id="IPR050076">
    <property type="entry name" value="ArchSynthase1/Queuine_TRR"/>
</dbReference>
<dbReference type="PANTHER" id="PTHR46499">
    <property type="entry name" value="QUEUINE TRNA-RIBOSYLTRANSFERASE"/>
    <property type="match status" value="1"/>
</dbReference>
<dbReference type="GO" id="GO:0005829">
    <property type="term" value="C:cytosol"/>
    <property type="evidence" value="ECO:0007669"/>
    <property type="project" value="TreeGrafter"/>
</dbReference>
<protein>
    <recommendedName>
        <fullName evidence="4">Queuine tRNA-ribosyltransferase</fullName>
        <ecNumber evidence="4">2.4.2.29</ecNumber>
    </recommendedName>
    <alternativeName>
        <fullName evidence="4">Guanine insertion enzyme</fullName>
    </alternativeName>
    <alternativeName>
        <fullName evidence="4">tRNA-guanine transglycosylase</fullName>
    </alternativeName>
</protein>
<feature type="binding site" evidence="4">
    <location>
        <position position="234"/>
    </location>
    <ligand>
        <name>substrate</name>
    </ligand>
</feature>
<feature type="binding site" evidence="4">
    <location>
        <position position="341"/>
    </location>
    <ligand>
        <name>Zn(2+)</name>
        <dbReference type="ChEBI" id="CHEBI:29105"/>
    </ligand>
</feature>
<feature type="binding site" evidence="4">
    <location>
        <position position="157"/>
    </location>
    <ligand>
        <name>substrate</name>
    </ligand>
</feature>
<feature type="domain" description="tRNA-guanine(15) transglycosylase-like" evidence="5">
    <location>
        <begin position="17"/>
        <end position="387"/>
    </location>
</feature>
<comment type="caution">
    <text evidence="6">The sequence shown here is derived from an EMBL/GenBank/DDBJ whole genome shotgun (WGS) entry which is preliminary data.</text>
</comment>
<comment type="caution">
    <text evidence="4">Lacks conserved residue(s) required for the propagation of feature annotation.</text>
</comment>
<evidence type="ECO:0000256" key="3">
    <source>
        <dbReference type="ARBA" id="ARBA00022694"/>
    </source>
</evidence>
<keyword evidence="1 4" id="KW-0328">Glycosyltransferase</keyword>
<dbReference type="UniPathway" id="UPA00392"/>
<feature type="binding site" evidence="4">
    <location>
        <position position="207"/>
    </location>
    <ligand>
        <name>substrate</name>
    </ligand>
</feature>
<keyword evidence="4" id="KW-0862">Zinc</keyword>
<evidence type="ECO:0000256" key="4">
    <source>
        <dbReference type="HAMAP-Rule" id="MF_00168"/>
    </source>
</evidence>
<comment type="function">
    <text evidence="4">Catalyzes the base-exchange of a guanine (G) residue with the queuine precursor 7-aminomethyl-7-deazaguanine (PreQ1) at position 34 (anticodon wobble position) in tRNAs with GU(N) anticodons (tRNA-Asp, -Asn, -His and -Tyr). Catalysis occurs through a double-displacement mechanism. The nucleophile active site attacks the C1' of nucleotide 34 to detach the guanine base from the RNA, forming a covalent enzyme-RNA intermediate. The proton acceptor active site deprotonates the incoming PreQ1, allowing a nucleophilic attack on the C1' of the ribose to form the product. After dissociation, two additional enzymatic reactions on the tRNA convert PreQ1 to queuine (Q), resulting in the hypermodified nucleoside queuosine (7-(((4,5-cis-dihydroxy-2-cyclopenten-1-yl)amino)methyl)-7-deazaguanosine).</text>
</comment>
<dbReference type="InterPro" id="IPR036511">
    <property type="entry name" value="TGT-like_sf"/>
</dbReference>
<organism evidence="6 7">
    <name type="scientific">Candidatus Chisholmbacteria bacterium RIFCSPHIGHO2_01_FULL_52_32</name>
    <dbReference type="NCBI Taxonomy" id="1797591"/>
    <lineage>
        <taxon>Bacteria</taxon>
        <taxon>Candidatus Chisholmiibacteriota</taxon>
    </lineage>
</organism>
<dbReference type="EC" id="2.4.2.29" evidence="4"/>
<feature type="binding site" evidence="4">
    <location>
        <begin position="95"/>
        <end position="99"/>
    </location>
    <ligand>
        <name>substrate</name>
    </ligand>
</feature>
<dbReference type="SUPFAM" id="SSF51713">
    <property type="entry name" value="tRNA-guanine transglycosylase"/>
    <property type="match status" value="1"/>
</dbReference>
<comment type="cofactor">
    <cofactor evidence="4">
        <name>Zn(2+)</name>
        <dbReference type="ChEBI" id="CHEBI:29105"/>
    </cofactor>
    <text evidence="4">Binds 1 zinc ion per subunit.</text>
</comment>
<name>A0A1G1VSK5_9BACT</name>
<dbReference type="InterPro" id="IPR004803">
    <property type="entry name" value="TGT"/>
</dbReference>
<dbReference type="InterPro" id="IPR002616">
    <property type="entry name" value="tRNA_ribo_trans-like"/>
</dbReference>
<dbReference type="NCBIfam" id="TIGR00449">
    <property type="entry name" value="tgt_general"/>
    <property type="match status" value="1"/>
</dbReference>
<dbReference type="EMBL" id="MHCJ01000003">
    <property type="protein sequence ID" value="OGY18304.1"/>
    <property type="molecule type" value="Genomic_DNA"/>
</dbReference>
<dbReference type="PANTHER" id="PTHR46499:SF1">
    <property type="entry name" value="QUEUINE TRNA-RIBOSYLTRANSFERASE"/>
    <property type="match status" value="1"/>
</dbReference>
<comment type="similarity">
    <text evidence="4">Belongs to the queuine tRNA-ribosyltransferase family.</text>
</comment>
<comment type="pathway">
    <text evidence="4">tRNA modification; tRNA-queuosine biosynthesis.</text>
</comment>
<dbReference type="GO" id="GO:0008616">
    <property type="term" value="P:tRNA queuosine(34) biosynthetic process"/>
    <property type="evidence" value="ECO:0007669"/>
    <property type="project" value="UniProtKB-UniRule"/>
</dbReference>
<feature type="binding site" evidence="4">
    <location>
        <position position="339"/>
    </location>
    <ligand>
        <name>Zn(2+)</name>
        <dbReference type="ChEBI" id="CHEBI:29105"/>
    </ligand>
</feature>
<dbReference type="Proteomes" id="UP000179233">
    <property type="component" value="Unassembled WGS sequence"/>
</dbReference>
<feature type="active site" description="Proton acceptor" evidence="4">
    <location>
        <position position="95"/>
    </location>
</feature>
<dbReference type="Gene3D" id="3.20.20.105">
    <property type="entry name" value="Queuine tRNA-ribosyltransferase-like"/>
    <property type="match status" value="1"/>
</dbReference>
<comment type="subunit">
    <text evidence="4">Homodimer. Within each dimer, one monomer is responsible for RNA recognition and catalysis, while the other monomer binds to the replacement base PreQ1.</text>
</comment>
<sequence length="388" mass="43061">MLKGFSFSVVVKAHKTRARAGELYTPHGLVRTPVFMPVGTAGSVKALAPGDLSDAGVQILLGNTYHLYLRPGDTAVRRLGGLHRFMAWTGPILTDSGGYQVSSLGKFRDEGFPVMSRIDDHGVTFKSHLDGSMHRFTPEKAIRIQENLGADIIMAFDEATPARGKAYARHAMERTHRWLDRCVSEWKKCEERKQGKALPQALFGIIQGGNYRDLRCESAEFVVSRDLMGIAIGGASIGKNPEETAENVSWVADLLPSNNPLYLMGVGVNPEDVIGAVLCGADLIDCVAPTRLARMGHLYSGKLRGKAGKWGFTSEFSRGRLNIDQARFRLDDHVIDEGCDCYTCAMGFSRAYLHHLFRSRELLYYRLASLHNVRFMVRLTEGLRRTIV</sequence>